<evidence type="ECO:0000313" key="1">
    <source>
        <dbReference type="EMBL" id="KAK7056297.1"/>
    </source>
</evidence>
<dbReference type="PANTHER" id="PTHR15555">
    <property type="entry name" value="ZINC FINGER HIT DOMAIN CONTAINING PROTEIN 2 PROTEIN FON -RELATED"/>
    <property type="match status" value="1"/>
</dbReference>
<reference evidence="1 2" key="1">
    <citation type="submission" date="2024-01" db="EMBL/GenBank/DDBJ databases">
        <title>A draft genome for a cacao thread blight-causing isolate of Paramarasmius palmivorus.</title>
        <authorList>
            <person name="Baruah I.K."/>
            <person name="Bukari Y."/>
            <person name="Amoako-Attah I."/>
            <person name="Meinhardt L.W."/>
            <person name="Bailey B.A."/>
            <person name="Cohen S.P."/>
        </authorList>
    </citation>
    <scope>NUCLEOTIDE SEQUENCE [LARGE SCALE GENOMIC DNA]</scope>
    <source>
        <strain evidence="1 2">GH-12</strain>
    </source>
</reference>
<dbReference type="PANTHER" id="PTHR15555:SF0">
    <property type="entry name" value="ZINC FINGER HIT DOMAIN-CONTAINING PROTEIN 2"/>
    <property type="match status" value="1"/>
</dbReference>
<dbReference type="AlphaFoldDB" id="A0AAW0DY99"/>
<dbReference type="Proteomes" id="UP001383192">
    <property type="component" value="Unassembled WGS sequence"/>
</dbReference>
<sequence length="358" mass="39750">MQIEADDSKLTVVCKIFYKKELENGIKTQTSKNAEERLKMMEILKRFEESNLDDSLGDEDDDDDLEARFGDIDIDNADSETLWDRLSEEEKNRFMKAINDPNSELAKQLLSEAALNTGMKPWWEAPEQSPDTIGAGFGQKPEPLQVPLSMVKALPSGPPLIYNLCAICIAYAFTTRHLVTSPLKDAPSQDVKSLIARLVPFLTDRKATTLYTDVSTVITSLWSRFNTDEISNDTMTALLHDTAILMRPRPVSVMHSSVPGSYVDIMSHPHRNLVLVLSDLHHVYGGTAKPTHVAHKLLFYASHALSTPSPVLNSLATDLHSRAITKDRDGSLIGSNAVLERREVAASGEAPRKLVEEI</sequence>
<dbReference type="EMBL" id="JAYKXP010000007">
    <property type="protein sequence ID" value="KAK7056297.1"/>
    <property type="molecule type" value="Genomic_DNA"/>
</dbReference>
<dbReference type="InterPro" id="IPR039646">
    <property type="entry name" value="ZNHIT2"/>
</dbReference>
<organism evidence="1 2">
    <name type="scientific">Paramarasmius palmivorus</name>
    <dbReference type="NCBI Taxonomy" id="297713"/>
    <lineage>
        <taxon>Eukaryota</taxon>
        <taxon>Fungi</taxon>
        <taxon>Dikarya</taxon>
        <taxon>Basidiomycota</taxon>
        <taxon>Agaricomycotina</taxon>
        <taxon>Agaricomycetes</taxon>
        <taxon>Agaricomycetidae</taxon>
        <taxon>Agaricales</taxon>
        <taxon>Marasmiineae</taxon>
        <taxon>Marasmiaceae</taxon>
        <taxon>Paramarasmius</taxon>
    </lineage>
</organism>
<proteinExistence type="predicted"/>
<name>A0AAW0DY99_9AGAR</name>
<protein>
    <submittedName>
        <fullName evidence="1">Uncharacterized protein</fullName>
    </submittedName>
</protein>
<accession>A0AAW0DY99</accession>
<comment type="caution">
    <text evidence="1">The sequence shown here is derived from an EMBL/GenBank/DDBJ whole genome shotgun (WGS) entry which is preliminary data.</text>
</comment>
<gene>
    <name evidence="1" type="ORF">VNI00_002850</name>
</gene>
<evidence type="ECO:0000313" key="2">
    <source>
        <dbReference type="Proteomes" id="UP001383192"/>
    </source>
</evidence>
<keyword evidence="2" id="KW-1185">Reference proteome</keyword>